<keyword evidence="2" id="KW-0449">Lipoprotein</keyword>
<keyword evidence="1" id="KW-0812">Transmembrane</keyword>
<name>A0A8S5TNV5_9CAUD</name>
<organism evidence="2">
    <name type="scientific">Siphoviridae sp. ctyU16</name>
    <dbReference type="NCBI Taxonomy" id="2827976"/>
    <lineage>
        <taxon>Viruses</taxon>
        <taxon>Duplodnaviria</taxon>
        <taxon>Heunggongvirae</taxon>
        <taxon>Uroviricota</taxon>
        <taxon>Caudoviricetes</taxon>
    </lineage>
</organism>
<proteinExistence type="predicted"/>
<keyword evidence="1" id="KW-0472">Membrane</keyword>
<dbReference type="EMBL" id="BK032868">
    <property type="protein sequence ID" value="DAF64813.1"/>
    <property type="molecule type" value="Genomic_DNA"/>
</dbReference>
<feature type="transmembrane region" description="Helical" evidence="1">
    <location>
        <begin position="73"/>
        <end position="93"/>
    </location>
</feature>
<sequence length="94" mass="10593">MKSFLDCVYRIFGRLASLGSDKYLHMFAGLVVSMIACKALHAIDAYLIFALVPAFFVMTGKESVDYYYRKEQFDWLDVCAGMLGAVVGVFLFLL</sequence>
<protein>
    <submittedName>
        <fullName evidence="2">Putative periplasmic lipoprotein</fullName>
    </submittedName>
</protein>
<evidence type="ECO:0000313" key="2">
    <source>
        <dbReference type="EMBL" id="DAF64813.1"/>
    </source>
</evidence>
<reference evidence="2" key="1">
    <citation type="journal article" date="2021" name="Proc. Natl. Acad. Sci. U.S.A.">
        <title>A Catalog of Tens of Thousands of Viruses from Human Metagenomes Reveals Hidden Associations with Chronic Diseases.</title>
        <authorList>
            <person name="Tisza M.J."/>
            <person name="Buck C.B."/>
        </authorList>
    </citation>
    <scope>NUCLEOTIDE SEQUENCE</scope>
    <source>
        <strain evidence="2">CtyU16</strain>
    </source>
</reference>
<keyword evidence="1" id="KW-1133">Transmembrane helix</keyword>
<accession>A0A8S5TNV5</accession>
<feature type="transmembrane region" description="Helical" evidence="1">
    <location>
        <begin position="23"/>
        <end position="52"/>
    </location>
</feature>
<evidence type="ECO:0000256" key="1">
    <source>
        <dbReference type="SAM" id="Phobius"/>
    </source>
</evidence>